<gene>
    <name evidence="1" type="ORF">CFBP5507_02205</name>
</gene>
<evidence type="ECO:0000313" key="1">
    <source>
        <dbReference type="EMBL" id="UYZ07850.1"/>
    </source>
</evidence>
<protein>
    <submittedName>
        <fullName evidence="1">DUF1499 domain-containing protein</fullName>
    </submittedName>
</protein>
<name>A0A4Z1QU46_9HYPH</name>
<dbReference type="AlphaFoldDB" id="A0A4Z1QU46"/>
<organism evidence="1 2">
    <name type="scientific">Agrobacterium salinitolerans</name>
    <dbReference type="NCBI Taxonomy" id="1183413"/>
    <lineage>
        <taxon>Bacteria</taxon>
        <taxon>Pseudomonadati</taxon>
        <taxon>Pseudomonadota</taxon>
        <taxon>Alphaproteobacteria</taxon>
        <taxon>Hyphomicrobiales</taxon>
        <taxon>Rhizobiaceae</taxon>
        <taxon>Rhizobium/Agrobacterium group</taxon>
        <taxon>Agrobacterium</taxon>
    </lineage>
</organism>
<proteinExistence type="predicted"/>
<dbReference type="EMBL" id="CP109968">
    <property type="protein sequence ID" value="UYZ07850.1"/>
    <property type="molecule type" value="Genomic_DNA"/>
</dbReference>
<dbReference type="InterPro" id="IPR010865">
    <property type="entry name" value="DUF1499"/>
</dbReference>
<dbReference type="Proteomes" id="UP000298735">
    <property type="component" value="Chromosome Circular"/>
</dbReference>
<sequence length="307" mass="33008">MTVRFVRPFSVAAYLSRYLGLAALALFLIAAGIHRFGPLTTPDLVGLLLIAAGIALLAVLLALIGLERLWTRGARGGLSALAALLLSALPLGVVGYGAFLYWQQPKIYDISTDLSDVLEWLAAPAANQQWLVRPAVITRADRDAQMEAYASLAGRRYEGAIDRIYAAAKKMAAAQSIHITHTKGVIGVEDAASVGVPPQDRQQQPTEDAPVEDLPSIVPVPMARPTDAPLPTFFNGSGVVLMQGETRTRIWGLRFDILIRLKEEAETTIVDVRVASRYGPHDLGMGAAIAEAYLDALDAEMQGLNDN</sequence>
<reference evidence="1" key="1">
    <citation type="submission" date="2022-10" db="EMBL/GenBank/DDBJ databases">
        <title>Complete genome sequence of Agrobacterium salinitolerans CFBP5507.</title>
        <authorList>
            <person name="Tchabashvili S."/>
            <person name="Yen H.-C."/>
            <person name="Haryono M."/>
            <person name="Lin Y.-C."/>
            <person name="Lai E.-M."/>
            <person name="Kuo C.-H."/>
        </authorList>
    </citation>
    <scope>NUCLEOTIDE SEQUENCE</scope>
    <source>
        <strain evidence="1">CFBP5507</strain>
    </source>
</reference>
<accession>A0A4Z1QU46</accession>
<dbReference type="RefSeq" id="WP_137409905.1">
    <property type="nucleotide sequence ID" value="NZ_CP109968.1"/>
</dbReference>
<dbReference type="Pfam" id="PF07386">
    <property type="entry name" value="DUF1499"/>
    <property type="match status" value="1"/>
</dbReference>
<evidence type="ECO:0000313" key="2">
    <source>
        <dbReference type="Proteomes" id="UP000298735"/>
    </source>
</evidence>
<dbReference type="OrthoDB" id="1523552at2"/>
<dbReference type="KEGG" id="asal:CFBP5507_02205"/>